<protein>
    <submittedName>
        <fullName evidence="2">Uncharacterized protein</fullName>
    </submittedName>
</protein>
<name>A0A5S9ME62_BACIA</name>
<dbReference type="EMBL" id="AP021906">
    <property type="protein sequence ID" value="BBP91790.1"/>
    <property type="molecule type" value="Genomic_DNA"/>
</dbReference>
<dbReference type="Proteomes" id="UP000464658">
    <property type="component" value="Chromosome"/>
</dbReference>
<organism evidence="2 3">
    <name type="scientific">Bacillus safensis</name>
    <dbReference type="NCBI Taxonomy" id="561879"/>
    <lineage>
        <taxon>Bacteria</taxon>
        <taxon>Bacillati</taxon>
        <taxon>Bacillota</taxon>
        <taxon>Bacilli</taxon>
        <taxon>Bacillales</taxon>
        <taxon>Bacillaceae</taxon>
        <taxon>Bacillus</taxon>
    </lineage>
</organism>
<sequence>MRRNLSLSVLLKSLKQKKINELKRAEFRREQDTAKASADQAYDLETARNRQHVTEQEKCKSKSLSVRNKLN</sequence>
<evidence type="ECO:0000313" key="3">
    <source>
        <dbReference type="Proteomes" id="UP000464658"/>
    </source>
</evidence>
<proteinExistence type="predicted"/>
<gene>
    <name evidence="2" type="ORF">BsIDN1_54080</name>
</gene>
<accession>A0A5S9ME62</accession>
<dbReference type="AlphaFoldDB" id="A0A5S9ME62"/>
<evidence type="ECO:0000256" key="1">
    <source>
        <dbReference type="SAM" id="MobiDB-lite"/>
    </source>
</evidence>
<reference evidence="2 3" key="1">
    <citation type="submission" date="2019-12" db="EMBL/GenBank/DDBJ databases">
        <title>Full genome sequence of a Bacillus safensis strain isolated from commercially available natto in Indonesia.</title>
        <authorList>
            <person name="Yoshida M."/>
            <person name="Uomi M."/>
            <person name="Waturangi D."/>
            <person name="Ekaputri J.J."/>
            <person name="Setiamarga D.H.E."/>
        </authorList>
    </citation>
    <scope>NUCLEOTIDE SEQUENCE [LARGE SCALE GENOMIC DNA]</scope>
    <source>
        <strain evidence="2 3">IDN1</strain>
    </source>
</reference>
<evidence type="ECO:0000313" key="2">
    <source>
        <dbReference type="EMBL" id="BBP91790.1"/>
    </source>
</evidence>
<feature type="region of interest" description="Disordered" evidence="1">
    <location>
        <begin position="27"/>
        <end position="71"/>
    </location>
</feature>
<feature type="compositionally biased region" description="Basic and acidic residues" evidence="1">
    <location>
        <begin position="45"/>
        <end position="60"/>
    </location>
</feature>
<feature type="compositionally biased region" description="Polar residues" evidence="1">
    <location>
        <begin position="62"/>
        <end position="71"/>
    </location>
</feature>